<accession>A0A239ERX7</accession>
<evidence type="ECO:0000313" key="2">
    <source>
        <dbReference type="Proteomes" id="UP000198407"/>
    </source>
</evidence>
<evidence type="ECO:0000313" key="1">
    <source>
        <dbReference type="EMBL" id="SNS47377.1"/>
    </source>
</evidence>
<keyword evidence="2" id="KW-1185">Reference proteome</keyword>
<dbReference type="STRING" id="1215104.GCA_000730585_00867"/>
<reference evidence="2" key="1">
    <citation type="submission" date="2017-06" db="EMBL/GenBank/DDBJ databases">
        <authorList>
            <person name="Varghese N."/>
            <person name="Submissions S."/>
        </authorList>
    </citation>
    <scope>NUCLEOTIDE SEQUENCE [LARGE SCALE GENOMIC DNA]</scope>
    <source>
        <strain evidence="2">DSM 22348</strain>
    </source>
</reference>
<proteinExistence type="predicted"/>
<sequence>MKTLSCEHRDYIITASVEAHPGIPTPYAAGCLITDPQGHTSRRISLPLKMAFIADLENAQHASLAHGRWLVDQQLDKHHRSFA</sequence>
<name>A0A239ERX7_9PSED</name>
<dbReference type="AlphaFoldDB" id="A0A239ERX7"/>
<protein>
    <submittedName>
        <fullName evidence="1">Uncharacterized protein</fullName>
    </submittedName>
</protein>
<dbReference type="RefSeq" id="WP_084702938.1">
    <property type="nucleotide sequence ID" value="NZ_FZOL01000008.1"/>
</dbReference>
<dbReference type="Proteomes" id="UP000198407">
    <property type="component" value="Unassembled WGS sequence"/>
</dbReference>
<organism evidence="1 2">
    <name type="scientific">Pseudomonas japonica</name>
    <dbReference type="NCBI Taxonomy" id="256466"/>
    <lineage>
        <taxon>Bacteria</taxon>
        <taxon>Pseudomonadati</taxon>
        <taxon>Pseudomonadota</taxon>
        <taxon>Gammaproteobacteria</taxon>
        <taxon>Pseudomonadales</taxon>
        <taxon>Pseudomonadaceae</taxon>
        <taxon>Pseudomonas</taxon>
    </lineage>
</organism>
<dbReference type="OrthoDB" id="6966493at2"/>
<dbReference type="EMBL" id="FZOL01000008">
    <property type="protein sequence ID" value="SNS47377.1"/>
    <property type="molecule type" value="Genomic_DNA"/>
</dbReference>
<gene>
    <name evidence="1" type="ORF">SAMN05444352_108142</name>
</gene>